<evidence type="ECO:0000313" key="1">
    <source>
        <dbReference type="EMBL" id="KRO09830.1"/>
    </source>
</evidence>
<dbReference type="EMBL" id="JQCH01000011">
    <property type="protein sequence ID" value="KRO09830.1"/>
    <property type="molecule type" value="Genomic_DNA"/>
</dbReference>
<dbReference type="Proteomes" id="UP000051884">
    <property type="component" value="Unassembled WGS sequence"/>
</dbReference>
<dbReference type="InterPro" id="IPR045425">
    <property type="entry name" value="DUF6508"/>
</dbReference>
<keyword evidence="2" id="KW-1185">Reference proteome</keyword>
<organism evidence="1 2">
    <name type="scientific">Paucilactobacillus hokkaidonensis</name>
    <dbReference type="NCBI Taxonomy" id="1193095"/>
    <lineage>
        <taxon>Bacteria</taxon>
        <taxon>Bacillati</taxon>
        <taxon>Bacillota</taxon>
        <taxon>Bacilli</taxon>
        <taxon>Lactobacillales</taxon>
        <taxon>Lactobacillaceae</taxon>
        <taxon>Paucilactobacillus</taxon>
    </lineage>
</organism>
<protein>
    <recommendedName>
        <fullName evidence="3">Globin family profile domain-containing protein</fullName>
    </recommendedName>
</protein>
<name>A0ABR5Q7E1_9LACO</name>
<comment type="caution">
    <text evidence="1">The sequence shown here is derived from an EMBL/GenBank/DDBJ whole genome shotgun (WGS) entry which is preliminary data.</text>
</comment>
<gene>
    <name evidence="1" type="ORF">IV59_GL000298</name>
</gene>
<accession>A0ABR5Q7E1</accession>
<dbReference type="Pfam" id="PF20118">
    <property type="entry name" value="DUF6508"/>
    <property type="match status" value="1"/>
</dbReference>
<evidence type="ECO:0008006" key="3">
    <source>
        <dbReference type="Google" id="ProtNLM"/>
    </source>
</evidence>
<reference evidence="1 2" key="1">
    <citation type="journal article" date="2015" name="Genome Announc.">
        <title>Expanding the biotechnology potential of lactobacilli through comparative genomics of 213 strains and associated genera.</title>
        <authorList>
            <person name="Sun Z."/>
            <person name="Harris H.M."/>
            <person name="McCann A."/>
            <person name="Guo C."/>
            <person name="Argimon S."/>
            <person name="Zhang W."/>
            <person name="Yang X."/>
            <person name="Jeffery I.B."/>
            <person name="Cooney J.C."/>
            <person name="Kagawa T.F."/>
            <person name="Liu W."/>
            <person name="Song Y."/>
            <person name="Salvetti E."/>
            <person name="Wrobel A."/>
            <person name="Rasinkangas P."/>
            <person name="Parkhill J."/>
            <person name="Rea M.C."/>
            <person name="O'Sullivan O."/>
            <person name="Ritari J."/>
            <person name="Douillard F.P."/>
            <person name="Paul Ross R."/>
            <person name="Yang R."/>
            <person name="Briner A.E."/>
            <person name="Felis G.E."/>
            <person name="de Vos W.M."/>
            <person name="Barrangou R."/>
            <person name="Klaenhammer T.R."/>
            <person name="Caufield P.W."/>
            <person name="Cui Y."/>
            <person name="Zhang H."/>
            <person name="O'Toole P.W."/>
        </authorList>
    </citation>
    <scope>NUCLEOTIDE SEQUENCE [LARGE SCALE GENOMIC DNA]</scope>
    <source>
        <strain evidence="1 2">DSM 26202</strain>
    </source>
</reference>
<sequence length="136" mass="16163">MKRGDQMDLQNYVGYFKEMRNREIEWTATDREDGILQMGYPKYDSLMLKFSQEFLESSYCDPHYRKTLKQHHIKLKVNHSTVGKVMLAKERKLIEAMLTLIIRSEPFDEGSWAKALQEGYFYRLTDALISLEEEKV</sequence>
<proteinExistence type="predicted"/>
<evidence type="ECO:0000313" key="2">
    <source>
        <dbReference type="Proteomes" id="UP000051884"/>
    </source>
</evidence>